<keyword evidence="3" id="KW-1185">Reference proteome</keyword>
<gene>
    <name evidence="2" type="ORF">K402DRAFT_36802</name>
</gene>
<protein>
    <submittedName>
        <fullName evidence="2">Uncharacterized protein</fullName>
    </submittedName>
</protein>
<organism evidence="2 3">
    <name type="scientific">Aulographum hederae CBS 113979</name>
    <dbReference type="NCBI Taxonomy" id="1176131"/>
    <lineage>
        <taxon>Eukaryota</taxon>
        <taxon>Fungi</taxon>
        <taxon>Dikarya</taxon>
        <taxon>Ascomycota</taxon>
        <taxon>Pezizomycotina</taxon>
        <taxon>Dothideomycetes</taxon>
        <taxon>Pleosporomycetidae</taxon>
        <taxon>Aulographales</taxon>
        <taxon>Aulographaceae</taxon>
    </lineage>
</organism>
<dbReference type="Proteomes" id="UP000800041">
    <property type="component" value="Unassembled WGS sequence"/>
</dbReference>
<name>A0A6G1H4J8_9PEZI</name>
<accession>A0A6G1H4J8</accession>
<reference evidence="2" key="1">
    <citation type="journal article" date="2020" name="Stud. Mycol.">
        <title>101 Dothideomycetes genomes: a test case for predicting lifestyles and emergence of pathogens.</title>
        <authorList>
            <person name="Haridas S."/>
            <person name="Albert R."/>
            <person name="Binder M."/>
            <person name="Bloem J."/>
            <person name="Labutti K."/>
            <person name="Salamov A."/>
            <person name="Andreopoulos B."/>
            <person name="Baker S."/>
            <person name="Barry K."/>
            <person name="Bills G."/>
            <person name="Bluhm B."/>
            <person name="Cannon C."/>
            <person name="Castanera R."/>
            <person name="Culley D."/>
            <person name="Daum C."/>
            <person name="Ezra D."/>
            <person name="Gonzalez J."/>
            <person name="Henrissat B."/>
            <person name="Kuo A."/>
            <person name="Liang C."/>
            <person name="Lipzen A."/>
            <person name="Lutzoni F."/>
            <person name="Magnuson J."/>
            <person name="Mondo S."/>
            <person name="Nolan M."/>
            <person name="Ohm R."/>
            <person name="Pangilinan J."/>
            <person name="Park H.-J."/>
            <person name="Ramirez L."/>
            <person name="Alfaro M."/>
            <person name="Sun H."/>
            <person name="Tritt A."/>
            <person name="Yoshinaga Y."/>
            <person name="Zwiers L.-H."/>
            <person name="Turgeon B."/>
            <person name="Goodwin S."/>
            <person name="Spatafora J."/>
            <person name="Crous P."/>
            <person name="Grigoriev I."/>
        </authorList>
    </citation>
    <scope>NUCLEOTIDE SEQUENCE</scope>
    <source>
        <strain evidence="2">CBS 113979</strain>
    </source>
</reference>
<dbReference type="AlphaFoldDB" id="A0A6G1H4J8"/>
<dbReference type="EMBL" id="ML977150">
    <property type="protein sequence ID" value="KAF1987929.1"/>
    <property type="molecule type" value="Genomic_DNA"/>
</dbReference>
<feature type="region of interest" description="Disordered" evidence="1">
    <location>
        <begin position="39"/>
        <end position="65"/>
    </location>
</feature>
<sequence length="130" mass="14149">MASRPFHERLLPLGPLPLLGPLPPVELLPSLGHLPPFGPLSPAGPLSPVGPRLPLPPLGHRHPRPSTIVAATRTGEIVDLDLILDSTSSSQRSASAWRSATTRCFRPRTSVAQKYVSMRLATAWDRWLMN</sequence>
<evidence type="ECO:0000313" key="3">
    <source>
        <dbReference type="Proteomes" id="UP000800041"/>
    </source>
</evidence>
<evidence type="ECO:0000313" key="2">
    <source>
        <dbReference type="EMBL" id="KAF1987929.1"/>
    </source>
</evidence>
<proteinExistence type="predicted"/>
<evidence type="ECO:0000256" key="1">
    <source>
        <dbReference type="SAM" id="MobiDB-lite"/>
    </source>
</evidence>